<proteinExistence type="inferred from homology"/>
<keyword evidence="4" id="KW-1185">Reference proteome</keyword>
<name>A0A6A4LED5_9ERIC</name>
<dbReference type="AlphaFoldDB" id="A0A6A4LED5"/>
<accession>A0A6A4LED5</accession>
<dbReference type="Pfam" id="PF06884">
    <property type="entry name" value="DUF1264"/>
    <property type="match status" value="1"/>
</dbReference>
<dbReference type="Proteomes" id="UP000428333">
    <property type="component" value="Linkage Group LG09"/>
</dbReference>
<evidence type="ECO:0000256" key="1">
    <source>
        <dbReference type="ARBA" id="ARBA00009740"/>
    </source>
</evidence>
<keyword evidence="2" id="KW-0472">Membrane</keyword>
<dbReference type="PANTHER" id="PTHR31360">
    <property type="match status" value="1"/>
</dbReference>
<dbReference type="OrthoDB" id="1901244at2759"/>
<feature type="non-terminal residue" evidence="3">
    <location>
        <position position="1"/>
    </location>
</feature>
<keyword evidence="2" id="KW-1133">Transmembrane helix</keyword>
<gene>
    <name evidence="3" type="ORF">C3L33_15217</name>
</gene>
<reference evidence="3 4" key="1">
    <citation type="journal article" date="2019" name="Genome Biol. Evol.">
        <title>The Rhododendron genome and chromosomal organization provide insight into shared whole-genome duplications across the heath family (Ericaceae).</title>
        <authorList>
            <person name="Soza V.L."/>
            <person name="Lindsley D."/>
            <person name="Waalkes A."/>
            <person name="Ramage E."/>
            <person name="Patwardhan R.P."/>
            <person name="Burton J.N."/>
            <person name="Adey A."/>
            <person name="Kumar A."/>
            <person name="Qiu R."/>
            <person name="Shendure J."/>
            <person name="Hall B."/>
        </authorList>
    </citation>
    <scope>NUCLEOTIDE SEQUENCE [LARGE SCALE GENOMIC DNA]</scope>
    <source>
        <strain evidence="3">RSF 1966-606</strain>
    </source>
</reference>
<organism evidence="3 4">
    <name type="scientific">Rhododendron williamsianum</name>
    <dbReference type="NCBI Taxonomy" id="262921"/>
    <lineage>
        <taxon>Eukaryota</taxon>
        <taxon>Viridiplantae</taxon>
        <taxon>Streptophyta</taxon>
        <taxon>Embryophyta</taxon>
        <taxon>Tracheophyta</taxon>
        <taxon>Spermatophyta</taxon>
        <taxon>Magnoliopsida</taxon>
        <taxon>eudicotyledons</taxon>
        <taxon>Gunneridae</taxon>
        <taxon>Pentapetalae</taxon>
        <taxon>asterids</taxon>
        <taxon>Ericales</taxon>
        <taxon>Ericaceae</taxon>
        <taxon>Ericoideae</taxon>
        <taxon>Rhodoreae</taxon>
        <taxon>Rhododendron</taxon>
    </lineage>
</organism>
<evidence type="ECO:0000256" key="2">
    <source>
        <dbReference type="SAM" id="Phobius"/>
    </source>
</evidence>
<dbReference type="InterPro" id="IPR010686">
    <property type="entry name" value="OBAP-like"/>
</dbReference>
<dbReference type="EMBL" id="QEFC01002336">
    <property type="protein sequence ID" value="KAE9452878.1"/>
    <property type="molecule type" value="Genomic_DNA"/>
</dbReference>
<comment type="caution">
    <text evidence="3">The sequence shown here is derived from an EMBL/GenBank/DDBJ whole genome shotgun (WGS) entry which is preliminary data.</text>
</comment>
<comment type="similarity">
    <text evidence="1">Belongs to the OBAP family.</text>
</comment>
<feature type="transmembrane region" description="Helical" evidence="2">
    <location>
        <begin position="134"/>
        <end position="162"/>
    </location>
</feature>
<keyword evidence="2" id="KW-0812">Transmembrane</keyword>
<evidence type="ECO:0000313" key="3">
    <source>
        <dbReference type="EMBL" id="KAE9452878.1"/>
    </source>
</evidence>
<protein>
    <submittedName>
        <fullName evidence="3">Uncharacterized protein</fullName>
    </submittedName>
</protein>
<dbReference type="PANTHER" id="PTHR31360:SF0">
    <property type="entry name" value="OIL BODY-ASSOCIATED PROTEIN 1B"/>
    <property type="match status" value="1"/>
</dbReference>
<sequence length="231" mass="26802">MTRQLEAHHFCGHQNQNEEMRQCLIYDNPESDARLIGIEYIVSEELFLTLPDEEKPMWHSHEFEVKGGYLFMPGVPGPIQRKDLEKVCKTYEKTIHFWQVDRGDNLPLGIPQVMMALTRDGQLYEHLVSHMRNVLWVCYIPFHSMLACLFVLFPFNLVLAIFHFGSNFATGVDVEKHYGVNFMEERKNRAYMEGLKYGMHPLANAAGKGLRTVLRETDCKPPLESVPRVFV</sequence>
<evidence type="ECO:0000313" key="4">
    <source>
        <dbReference type="Proteomes" id="UP000428333"/>
    </source>
</evidence>